<accession>Q8U5R1</accession>
<protein>
    <submittedName>
        <fullName evidence="1">Uncharacterized protein</fullName>
    </submittedName>
</protein>
<sequence>MIMASQNHDDRWWADIVQTEIRLPQKGLYRICVFPPSGKERIAARSAVLKKIANALYSKIRALFASQQAVASHVSDADLAELYVHACLASPLFCYVPPGIYGLADSDASAEQCTTRNRARPGDDI</sequence>
<dbReference type="HOGENOM" id="CLU_2010415_0_0_5"/>
<name>Q8U5R1_AGRFC</name>
<keyword evidence="1" id="KW-0614">Plasmid</keyword>
<dbReference type="AlphaFoldDB" id="Q8U5R1"/>
<evidence type="ECO:0000313" key="1">
    <source>
        <dbReference type="EMBL" id="AAK90919.2"/>
    </source>
</evidence>
<reference evidence="1 2" key="1">
    <citation type="journal article" date="2001" name="Science">
        <title>The genome of the natural genetic engineer Agrobacterium tumefaciens C58.</title>
        <authorList>
            <person name="Wood D.W."/>
            <person name="Setubal J.C."/>
            <person name="Kaul R."/>
            <person name="Monks D.E."/>
            <person name="Kitajima J.P."/>
            <person name="Okura V.K."/>
            <person name="Zhou Y."/>
            <person name="Chen L."/>
            <person name="Wood G.E."/>
            <person name="Almeida N.F.Jr."/>
            <person name="Woo L."/>
            <person name="Chen Y."/>
            <person name="Paulsen I.T."/>
            <person name="Eisen J.A."/>
            <person name="Karp P.D."/>
            <person name="Bovee D.Sr."/>
            <person name="Chapman P."/>
            <person name="Clendenning J."/>
            <person name="Deatherage G."/>
            <person name="Gillet W."/>
            <person name="Grant C."/>
            <person name="Kutyavin T."/>
            <person name="Levy R."/>
            <person name="Li M.J."/>
            <person name="McClelland E."/>
            <person name="Palmieri A."/>
            <person name="Raymond C."/>
            <person name="Rouse G."/>
            <person name="Saenphimmachak C."/>
            <person name="Wu Z."/>
            <person name="Romero P."/>
            <person name="Gordon D."/>
            <person name="Zhang S."/>
            <person name="Yoo H."/>
            <person name="Tao Y."/>
            <person name="Biddle P."/>
            <person name="Jung M."/>
            <person name="Krespan W."/>
            <person name="Perry M."/>
            <person name="Gordon-Kamm B."/>
            <person name="Liao L."/>
            <person name="Kim S."/>
            <person name="Hendrick C."/>
            <person name="Zhao Z.Y."/>
            <person name="Dolan M."/>
            <person name="Chumley F."/>
            <person name="Tingey S.V."/>
            <person name="Tomb J.F."/>
            <person name="Gordon M.P."/>
            <person name="Olson M.V."/>
            <person name="Nester E.W."/>
        </authorList>
    </citation>
    <scope>NUCLEOTIDE SEQUENCE [LARGE SCALE GENOMIC DNA]</scope>
    <source>
        <strain evidence="2">C58 / ATCC 33970</strain>
    </source>
</reference>
<dbReference type="KEGG" id="atu:Atu5542"/>
<organism evidence="1 2">
    <name type="scientific">Agrobacterium fabrum (strain C58 / ATCC 33970)</name>
    <name type="common">Agrobacterium tumefaciens (strain C58)</name>
    <dbReference type="NCBI Taxonomy" id="176299"/>
    <lineage>
        <taxon>Bacteria</taxon>
        <taxon>Pseudomonadati</taxon>
        <taxon>Pseudomonadota</taxon>
        <taxon>Alphaproteobacteria</taxon>
        <taxon>Hyphomicrobiales</taxon>
        <taxon>Rhizobiaceae</taxon>
        <taxon>Rhizobium/Agrobacterium group</taxon>
        <taxon>Agrobacterium</taxon>
        <taxon>Agrobacterium tumefaciens complex</taxon>
    </lineage>
</organism>
<gene>
    <name evidence="1" type="ordered locus">Atu5542</name>
</gene>
<dbReference type="OrthoDB" id="8454399at2"/>
<evidence type="ECO:0000313" key="2">
    <source>
        <dbReference type="Proteomes" id="UP000000813"/>
    </source>
</evidence>
<keyword evidence="2" id="KW-1185">Reference proteome</keyword>
<reference evidence="1 2" key="2">
    <citation type="journal article" date="2001" name="Science">
        <title>Genome sequence of the plant pathogen and biotechnology agent Agrobacterium tumefaciens C58.</title>
        <authorList>
            <person name="Goodner B."/>
            <person name="Hinkle G."/>
            <person name="Gattung S."/>
            <person name="Miller N."/>
            <person name="Blanchard M."/>
            <person name="Qurollo B."/>
            <person name="Goldman B.S."/>
            <person name="Cao Y."/>
            <person name="Askenazi M."/>
            <person name="Halling C."/>
            <person name="Mullin L."/>
            <person name="Houmiel K."/>
            <person name="Gordon J."/>
            <person name="Vaudin M."/>
            <person name="Iartchouk O."/>
            <person name="Epp A."/>
            <person name="Liu F."/>
            <person name="Wollam C."/>
            <person name="Allinger M."/>
            <person name="Doughty D."/>
            <person name="Scott C."/>
            <person name="Lappas C."/>
            <person name="Markelz B."/>
            <person name="Flanagan C."/>
            <person name="Crowell C."/>
            <person name="Gurson J."/>
            <person name="Lomo C."/>
            <person name="Sear C."/>
            <person name="Strub G."/>
            <person name="Cielo C."/>
            <person name="Slater S."/>
        </authorList>
    </citation>
    <scope>NUCLEOTIDE SEQUENCE [LARGE SCALE GENOMIC DNA]</scope>
    <source>
        <strain evidence="1">C58</strain>
        <plasmid evidence="2">At</plasmid>
    </source>
</reference>
<proteinExistence type="predicted"/>
<geneLocation type="plasmid" evidence="1 2">
    <name>At</name>
</geneLocation>
<dbReference type="EnsemblBacteria" id="AAK90919">
    <property type="protein sequence ID" value="AAK90919"/>
    <property type="gene ID" value="Atu5542"/>
</dbReference>
<dbReference type="EMBL" id="AE007872">
    <property type="protein sequence ID" value="AAK90919.2"/>
    <property type="molecule type" value="Genomic_DNA"/>
</dbReference>
<dbReference type="Proteomes" id="UP000000813">
    <property type="component" value="Plasmid At"/>
</dbReference>